<dbReference type="Proteomes" id="UP000250043">
    <property type="component" value="Unassembled WGS sequence"/>
</dbReference>
<name>A0A8E2DSP8_9APHY</name>
<protein>
    <submittedName>
        <fullName evidence="3">Uncharacterized protein</fullName>
    </submittedName>
</protein>
<gene>
    <name evidence="3" type="ORF">OBBRIDRAFT_767857</name>
</gene>
<feature type="transmembrane region" description="Helical" evidence="2">
    <location>
        <begin position="60"/>
        <end position="84"/>
    </location>
</feature>
<sequence length="331" mass="35143">MSLTASNATQSSAQQSSLTPTDAPSASVDIPAVSTTTITSAGLSFTLPPSPSQETSSVPVAAIAGGTAGGVVLALAAVIGWTWWGRSIKRKKAKERKEALAYLQVRENTRRNASAFSPRSGGALVGKPSEPSRHERKISFATSAASSNNSTLNGTPPEENDAAVDEKTSPASASYKPTVTYAPVRPSPLARNISRMSDEDTPTTPPSGPESMQRQDSTESETPSVQPFLSRRVQLPPPSFVSTGSVYSQQSGEDHQNRISSSLILAALGQESTRRSLLANYIPMDENRRHGHEPSRLSHMSTGSVYSEIDDEPWVPIGYAYGGEDDVPSRS</sequence>
<reference evidence="3 4" key="1">
    <citation type="submission" date="2016-07" db="EMBL/GenBank/DDBJ databases">
        <title>Draft genome of the white-rot fungus Obba rivulosa 3A-2.</title>
        <authorList>
            <consortium name="DOE Joint Genome Institute"/>
            <person name="Miettinen O."/>
            <person name="Riley R."/>
            <person name="Acob R."/>
            <person name="Barry K."/>
            <person name="Cullen D."/>
            <person name="De Vries R."/>
            <person name="Hainaut M."/>
            <person name="Hatakka A."/>
            <person name="Henrissat B."/>
            <person name="Hilden K."/>
            <person name="Kuo R."/>
            <person name="Labutti K."/>
            <person name="Lipzen A."/>
            <person name="Makela M.R."/>
            <person name="Sandor L."/>
            <person name="Spatafora J.W."/>
            <person name="Grigoriev I.V."/>
            <person name="Hibbett D.S."/>
        </authorList>
    </citation>
    <scope>NUCLEOTIDE SEQUENCE [LARGE SCALE GENOMIC DNA]</scope>
    <source>
        <strain evidence="3 4">3A-2</strain>
    </source>
</reference>
<feature type="region of interest" description="Disordered" evidence="1">
    <location>
        <begin position="1"/>
        <end position="28"/>
    </location>
</feature>
<feature type="compositionally biased region" description="Low complexity" evidence="1">
    <location>
        <begin position="139"/>
        <end position="155"/>
    </location>
</feature>
<evidence type="ECO:0000256" key="1">
    <source>
        <dbReference type="SAM" id="MobiDB-lite"/>
    </source>
</evidence>
<dbReference type="EMBL" id="KV722337">
    <property type="protein sequence ID" value="OCH95209.1"/>
    <property type="molecule type" value="Genomic_DNA"/>
</dbReference>
<keyword evidence="2" id="KW-0812">Transmembrane</keyword>
<evidence type="ECO:0000313" key="3">
    <source>
        <dbReference type="EMBL" id="OCH95209.1"/>
    </source>
</evidence>
<proteinExistence type="predicted"/>
<dbReference type="OrthoDB" id="3244253at2759"/>
<organism evidence="3 4">
    <name type="scientific">Obba rivulosa</name>
    <dbReference type="NCBI Taxonomy" id="1052685"/>
    <lineage>
        <taxon>Eukaryota</taxon>
        <taxon>Fungi</taxon>
        <taxon>Dikarya</taxon>
        <taxon>Basidiomycota</taxon>
        <taxon>Agaricomycotina</taxon>
        <taxon>Agaricomycetes</taxon>
        <taxon>Polyporales</taxon>
        <taxon>Gelatoporiaceae</taxon>
        <taxon>Obba</taxon>
    </lineage>
</organism>
<feature type="region of interest" description="Disordered" evidence="1">
    <location>
        <begin position="112"/>
        <end position="254"/>
    </location>
</feature>
<accession>A0A8E2DSP8</accession>
<evidence type="ECO:0000313" key="4">
    <source>
        <dbReference type="Proteomes" id="UP000250043"/>
    </source>
</evidence>
<feature type="compositionally biased region" description="Low complexity" evidence="1">
    <location>
        <begin position="1"/>
        <end position="19"/>
    </location>
</feature>
<dbReference type="AlphaFoldDB" id="A0A8E2DSP8"/>
<evidence type="ECO:0000256" key="2">
    <source>
        <dbReference type="SAM" id="Phobius"/>
    </source>
</evidence>
<feature type="compositionally biased region" description="Polar residues" evidence="1">
    <location>
        <begin position="240"/>
        <end position="251"/>
    </location>
</feature>
<keyword evidence="2" id="KW-1133">Transmembrane helix</keyword>
<keyword evidence="4" id="KW-1185">Reference proteome</keyword>
<feature type="compositionally biased region" description="Polar residues" evidence="1">
    <location>
        <begin position="210"/>
        <end position="227"/>
    </location>
</feature>
<keyword evidence="2" id="KW-0472">Membrane</keyword>